<reference evidence="10" key="1">
    <citation type="submission" date="2016-11" db="EMBL/GenBank/DDBJ databases">
        <authorList>
            <person name="Varghese N."/>
            <person name="Submissions S."/>
        </authorList>
    </citation>
    <scope>NUCLEOTIDE SEQUENCE [LARGE SCALE GENOMIC DNA]</scope>
    <source>
        <strain evidence="10">DSM 15807</strain>
    </source>
</reference>
<dbReference type="Gene3D" id="2.160.10.10">
    <property type="entry name" value="Hexapeptide repeat proteins"/>
    <property type="match status" value="1"/>
</dbReference>
<keyword evidence="9" id="KW-0548">Nucleotidyltransferase</keyword>
<dbReference type="InterPro" id="IPR011832">
    <property type="entry name" value="GlgDAde_trans"/>
</dbReference>
<dbReference type="GO" id="GO:0005978">
    <property type="term" value="P:glycogen biosynthetic process"/>
    <property type="evidence" value="ECO:0007669"/>
    <property type="project" value="UniProtKB-KW"/>
</dbReference>
<dbReference type="PANTHER" id="PTHR43523">
    <property type="entry name" value="GLUCOSE-1-PHOSPHATE ADENYLYLTRANSFERASE-RELATED"/>
    <property type="match status" value="1"/>
</dbReference>
<dbReference type="InterPro" id="IPR056818">
    <property type="entry name" value="GlmU/GlgC-like_hexapep"/>
</dbReference>
<organism evidence="9 10">
    <name type="scientific">Thermosipho atlanticus DSM 15807</name>
    <dbReference type="NCBI Taxonomy" id="1123380"/>
    <lineage>
        <taxon>Bacteria</taxon>
        <taxon>Thermotogati</taxon>
        <taxon>Thermotogota</taxon>
        <taxon>Thermotogae</taxon>
        <taxon>Thermotogales</taxon>
        <taxon>Fervidobacteriaceae</taxon>
        <taxon>Thermosipho</taxon>
    </lineage>
</organism>
<evidence type="ECO:0000259" key="7">
    <source>
        <dbReference type="Pfam" id="PF00483"/>
    </source>
</evidence>
<evidence type="ECO:0000256" key="2">
    <source>
        <dbReference type="ARBA" id="ARBA00022600"/>
    </source>
</evidence>
<keyword evidence="9" id="KW-0808">Transferase</keyword>
<keyword evidence="4" id="KW-0067">ATP-binding</keyword>
<evidence type="ECO:0000259" key="8">
    <source>
        <dbReference type="Pfam" id="PF24894"/>
    </source>
</evidence>
<keyword evidence="6" id="KW-0119">Carbohydrate metabolism</keyword>
<keyword evidence="10" id="KW-1185">Reference proteome</keyword>
<feature type="domain" description="Glucose-1-phosphate adenylyltransferase/Bifunctional protein GlmU-like C-terminal hexapeptide" evidence="8">
    <location>
        <begin position="280"/>
        <end position="355"/>
    </location>
</feature>
<dbReference type="STRING" id="1123380.SAMN02745199_0643"/>
<keyword evidence="2" id="KW-0321">Glycogen metabolism</keyword>
<proteinExistence type="inferred from homology"/>
<dbReference type="PROSITE" id="PS00809">
    <property type="entry name" value="ADP_GLC_PYROPHOSPH_2"/>
    <property type="match status" value="1"/>
</dbReference>
<accession>A0A1M5RV81</accession>
<dbReference type="RefSeq" id="WP_073072127.1">
    <property type="nucleotide sequence ID" value="NZ_FQXN01000002.1"/>
</dbReference>
<evidence type="ECO:0000256" key="5">
    <source>
        <dbReference type="ARBA" id="ARBA00023056"/>
    </source>
</evidence>
<evidence type="ECO:0000313" key="10">
    <source>
        <dbReference type="Proteomes" id="UP000242592"/>
    </source>
</evidence>
<dbReference type="EMBL" id="FQXN01000002">
    <property type="protein sequence ID" value="SHH30205.1"/>
    <property type="molecule type" value="Genomic_DNA"/>
</dbReference>
<dbReference type="CDD" id="cd02508">
    <property type="entry name" value="ADP_Glucose_PP"/>
    <property type="match status" value="1"/>
</dbReference>
<gene>
    <name evidence="9" type="ORF">SAMN02745199_0643</name>
</gene>
<evidence type="ECO:0000256" key="6">
    <source>
        <dbReference type="ARBA" id="ARBA00023277"/>
    </source>
</evidence>
<dbReference type="SUPFAM" id="SSF51161">
    <property type="entry name" value="Trimeric LpxA-like enzymes"/>
    <property type="match status" value="1"/>
</dbReference>
<name>A0A1M5RV81_9BACT</name>
<dbReference type="GO" id="GO:0008878">
    <property type="term" value="F:glucose-1-phosphate adenylyltransferase activity"/>
    <property type="evidence" value="ECO:0007669"/>
    <property type="project" value="InterPro"/>
</dbReference>
<sequence>MKVLGLILAGGKSERLGKLVYKRASAALPIAGKYRAIDFTLSNMVNSGIIKVGVLTQYNPRSLMDHLGSGKEWDLDRKKGGLFILQPYIGLNGQYWYKGTADAIFQNITILKRGDEDYVLIGSGDHVYKMLYNDLYMFHFSKSADITLLTKELDESYNIKDYGSVIVNDDMRIVEFHEKVENPPSRRAFLGVYFMNKHLLMELLYSTVPNEKYDLLLDVILPRINELKVYAYDFKGYWRNIKKGVNEYYKINMEIVENRKIREELFFKNGKVFTKLKDFPPAKFTATSDIENSIIADGCIVSGVVKNSVLFRGVTVKAGAKIENSIIMQGTLVEEGAVIKNAVIDKDCIVREGQTLIGDFEPVVLEKRMIV</sequence>
<dbReference type="SUPFAM" id="SSF53448">
    <property type="entry name" value="Nucleotide-diphospho-sugar transferases"/>
    <property type="match status" value="1"/>
</dbReference>
<dbReference type="CDD" id="cd04651">
    <property type="entry name" value="LbH_G1P_AT_C"/>
    <property type="match status" value="1"/>
</dbReference>
<dbReference type="Pfam" id="PF24894">
    <property type="entry name" value="Hexapep_GlmU"/>
    <property type="match status" value="1"/>
</dbReference>
<dbReference type="Pfam" id="PF00483">
    <property type="entry name" value="NTP_transferase"/>
    <property type="match status" value="1"/>
</dbReference>
<dbReference type="OrthoDB" id="9801810at2"/>
<dbReference type="Gene3D" id="3.90.550.10">
    <property type="entry name" value="Spore Coat Polysaccharide Biosynthesis Protein SpsA, Chain A"/>
    <property type="match status" value="1"/>
</dbReference>
<evidence type="ECO:0000256" key="4">
    <source>
        <dbReference type="ARBA" id="ARBA00022840"/>
    </source>
</evidence>
<dbReference type="InterPro" id="IPR029044">
    <property type="entry name" value="Nucleotide-diphossugar_trans"/>
</dbReference>
<dbReference type="Proteomes" id="UP000242592">
    <property type="component" value="Unassembled WGS sequence"/>
</dbReference>
<feature type="domain" description="Nucleotidyl transferase" evidence="7">
    <location>
        <begin position="5"/>
        <end position="255"/>
    </location>
</feature>
<keyword evidence="3" id="KW-0547">Nucleotide-binding</keyword>
<evidence type="ECO:0000256" key="1">
    <source>
        <dbReference type="ARBA" id="ARBA00010443"/>
    </source>
</evidence>
<dbReference type="NCBIfam" id="TIGR02092">
    <property type="entry name" value="glgD"/>
    <property type="match status" value="1"/>
</dbReference>
<dbReference type="InterPro" id="IPR005836">
    <property type="entry name" value="ADP_Glu_pyroP_CS"/>
</dbReference>
<evidence type="ECO:0000256" key="3">
    <source>
        <dbReference type="ARBA" id="ARBA00022741"/>
    </source>
</evidence>
<protein>
    <submittedName>
        <fullName evidence="9">Glucose-1-phosphate adenylyltransferase</fullName>
    </submittedName>
</protein>
<dbReference type="InterPro" id="IPR011004">
    <property type="entry name" value="Trimer_LpxA-like_sf"/>
</dbReference>
<keyword evidence="5" id="KW-0320">Glycogen biosynthesis</keyword>
<dbReference type="InterPro" id="IPR005835">
    <property type="entry name" value="NTP_transferase_dom"/>
</dbReference>
<dbReference type="AlphaFoldDB" id="A0A1M5RV81"/>
<dbReference type="InterPro" id="IPR011831">
    <property type="entry name" value="ADP-Glc_PPase"/>
</dbReference>
<comment type="similarity">
    <text evidence="1">Belongs to the bacterial/plant glucose-1-phosphate adenylyltransferase family.</text>
</comment>
<evidence type="ECO:0000313" key="9">
    <source>
        <dbReference type="EMBL" id="SHH30205.1"/>
    </source>
</evidence>
<dbReference type="GO" id="GO:0005524">
    <property type="term" value="F:ATP binding"/>
    <property type="evidence" value="ECO:0007669"/>
    <property type="project" value="UniProtKB-KW"/>
</dbReference>
<dbReference type="PANTHER" id="PTHR43523:SF6">
    <property type="entry name" value="GLYCOGEN BIOSYNTHESIS PROTEIN GLGD"/>
    <property type="match status" value="1"/>
</dbReference>